<name>A0ABT8DKX3_9FLAO</name>
<evidence type="ECO:0000313" key="1">
    <source>
        <dbReference type="EMBL" id="MDN3723697.1"/>
    </source>
</evidence>
<dbReference type="Proteomes" id="UP001244787">
    <property type="component" value="Unassembled WGS sequence"/>
</dbReference>
<dbReference type="PANTHER" id="PTHR39337">
    <property type="entry name" value="BLR5642 PROTEIN"/>
    <property type="match status" value="1"/>
</dbReference>
<keyword evidence="2" id="KW-1185">Reference proteome</keyword>
<dbReference type="InterPro" id="IPR014519">
    <property type="entry name" value="UCP024492"/>
</dbReference>
<dbReference type="InterPro" id="IPR007438">
    <property type="entry name" value="DUF488"/>
</dbReference>
<reference evidence="1 2" key="1">
    <citation type="submission" date="2023-06" db="EMBL/GenBank/DDBJ databases">
        <authorList>
            <person name="Ye Y.-Q."/>
            <person name="Du Z.-J."/>
        </authorList>
    </citation>
    <scope>NUCLEOTIDE SEQUENCE [LARGE SCALE GENOMIC DNA]</scope>
    <source>
        <strain evidence="1 2">SDUM287046</strain>
    </source>
</reference>
<dbReference type="PIRSF" id="PIRSF024492">
    <property type="entry name" value="UCP024492"/>
    <property type="match status" value="1"/>
</dbReference>
<gene>
    <name evidence="1" type="ORF">QRD02_04835</name>
</gene>
<organism evidence="1 2">
    <name type="scientific">Aequorivita aurantiaca</name>
    <dbReference type="NCBI Taxonomy" id="3053356"/>
    <lineage>
        <taxon>Bacteria</taxon>
        <taxon>Pseudomonadati</taxon>
        <taxon>Bacteroidota</taxon>
        <taxon>Flavobacteriia</taxon>
        <taxon>Flavobacteriales</taxon>
        <taxon>Flavobacteriaceae</taxon>
        <taxon>Aequorivita</taxon>
    </lineage>
</organism>
<dbReference type="RefSeq" id="WP_290253783.1">
    <property type="nucleotide sequence ID" value="NZ_JAUGQQ010000002.1"/>
</dbReference>
<dbReference type="Pfam" id="PF04343">
    <property type="entry name" value="DUF488"/>
    <property type="match status" value="1"/>
</dbReference>
<proteinExistence type="predicted"/>
<accession>A0ABT8DKX3</accession>
<dbReference type="PANTHER" id="PTHR39337:SF1">
    <property type="entry name" value="BLR5642 PROTEIN"/>
    <property type="match status" value="1"/>
</dbReference>
<evidence type="ECO:0000313" key="2">
    <source>
        <dbReference type="Proteomes" id="UP001244787"/>
    </source>
</evidence>
<sequence length="153" mass="17593">MKTIWTIGHSTREWEKFLALLHSFETLQDSLPKEGVQYIHMVDLGGRRKALPHSENDAWRNESFKGYADYMATQQFKNALEILEEVASKNPTAIMCSEAVWWRCHRSLIADILKLKGWIVQHIMAKNNSSEHPYTSPAKVVNGSLDYSAEKDE</sequence>
<comment type="caution">
    <text evidence="1">The sequence shown here is derived from an EMBL/GenBank/DDBJ whole genome shotgun (WGS) entry which is preliminary data.</text>
</comment>
<dbReference type="EMBL" id="JAUGQQ010000002">
    <property type="protein sequence ID" value="MDN3723697.1"/>
    <property type="molecule type" value="Genomic_DNA"/>
</dbReference>
<protein>
    <submittedName>
        <fullName evidence="1">DUF488 domain-containing protein</fullName>
    </submittedName>
</protein>